<dbReference type="Pfam" id="PF25888">
    <property type="entry name" value="WHD_DnaB"/>
    <property type="match status" value="1"/>
</dbReference>
<dbReference type="InterPro" id="IPR006343">
    <property type="entry name" value="DnaB/C_C"/>
</dbReference>
<gene>
    <name evidence="5" type="ORF">J2Z40_003677</name>
</gene>
<dbReference type="Pfam" id="PF07261">
    <property type="entry name" value="DnaB_2"/>
    <property type="match status" value="1"/>
</dbReference>
<feature type="compositionally biased region" description="Basic and acidic residues" evidence="2">
    <location>
        <begin position="438"/>
        <end position="457"/>
    </location>
</feature>
<feature type="domain" description="DnaB/C C-terminal" evidence="3">
    <location>
        <begin position="332"/>
        <end position="394"/>
    </location>
</feature>
<evidence type="ECO:0000256" key="2">
    <source>
        <dbReference type="SAM" id="MobiDB-lite"/>
    </source>
</evidence>
<feature type="region of interest" description="Disordered" evidence="2">
    <location>
        <begin position="409"/>
        <end position="457"/>
    </location>
</feature>
<proteinExistence type="inferred from homology"/>
<protein>
    <submittedName>
        <fullName evidence="5">Replication initiation and membrane attachment protein</fullName>
    </submittedName>
</protein>
<evidence type="ECO:0000313" key="6">
    <source>
        <dbReference type="Proteomes" id="UP001519293"/>
    </source>
</evidence>
<organism evidence="5 6">
    <name type="scientific">Cytobacillus eiseniae</name>
    <dbReference type="NCBI Taxonomy" id="762947"/>
    <lineage>
        <taxon>Bacteria</taxon>
        <taxon>Bacillati</taxon>
        <taxon>Bacillota</taxon>
        <taxon>Bacilli</taxon>
        <taxon>Bacillales</taxon>
        <taxon>Bacillaceae</taxon>
        <taxon>Cytobacillus</taxon>
    </lineage>
</organism>
<comment type="similarity">
    <text evidence="1">Belongs to the DnaB/DnaD family.</text>
</comment>
<feature type="domain" description="Replicative helicase loading/DNA remodeling protein DnaB N-terminal winged helix" evidence="4">
    <location>
        <begin position="12"/>
        <end position="272"/>
    </location>
</feature>
<dbReference type="Proteomes" id="UP001519293">
    <property type="component" value="Unassembled WGS sequence"/>
</dbReference>
<comment type="caution">
    <text evidence="5">The sequence shown here is derived from an EMBL/GenBank/DDBJ whole genome shotgun (WGS) entry which is preliminary data.</text>
</comment>
<evidence type="ECO:0000313" key="5">
    <source>
        <dbReference type="EMBL" id="MBP2243089.1"/>
    </source>
</evidence>
<accession>A0ABS4RLB4</accession>
<evidence type="ECO:0000256" key="1">
    <source>
        <dbReference type="ARBA" id="ARBA00093462"/>
    </source>
</evidence>
<dbReference type="EMBL" id="JAGIKZ010000034">
    <property type="protein sequence ID" value="MBP2243089.1"/>
    <property type="molecule type" value="Genomic_DNA"/>
</dbReference>
<dbReference type="InterPro" id="IPR058660">
    <property type="entry name" value="WHD_DnaB"/>
</dbReference>
<evidence type="ECO:0000259" key="3">
    <source>
        <dbReference type="Pfam" id="PF07261"/>
    </source>
</evidence>
<sequence length="474" mass="55221">MKMNQHWQEILPVDRYAVAASGLLHEYDRKVLTFLYQPLIGSTCFSLYMTLWAELEENRLWSTSNSHHSLMNFMDLNLEAIYKARIKLEGLGLLKVFEKKDEDSRSFIYELFPPLTPEQFFLDGMLNIYLYKKVGKNQYARLKRFFSEAAIQMDEFQEVTKSFQDVYLSGSQESTNIDSDEEQMMLPSKEQRFIGRNNQESIQISHELFNFELLMAGLNESLVPKKALNNKVKHAISNLAFLYGIDPIQMKNIVISALNENNEINIDELRKSARDWYQFNNYDQLPTLVDRIQPAMQQTLKKEPVTQEEKLIHYLETTSPRQLLKDISGGAEPSKSDLQIIEDVMFQQKLLPGVVNVLIQYVMLKSDMKLTKAYVEKIASHWARKKISRVNEAMHLAKNEHKQYMEWADGKKTAKSSKATGRKKPIRTELLPDWFDEGEQKIPESKKKDGQELELKKRELNETLKRLRSGEGTK</sequence>
<keyword evidence="6" id="KW-1185">Reference proteome</keyword>
<name>A0ABS4RLB4_9BACI</name>
<evidence type="ECO:0000259" key="4">
    <source>
        <dbReference type="Pfam" id="PF25888"/>
    </source>
</evidence>
<reference evidence="5 6" key="1">
    <citation type="submission" date="2021-03" db="EMBL/GenBank/DDBJ databases">
        <title>Genomic Encyclopedia of Type Strains, Phase IV (KMG-IV): sequencing the most valuable type-strain genomes for metagenomic binning, comparative biology and taxonomic classification.</title>
        <authorList>
            <person name="Goeker M."/>
        </authorList>
    </citation>
    <scope>NUCLEOTIDE SEQUENCE [LARGE SCALE GENOMIC DNA]</scope>
    <source>
        <strain evidence="5 6">DSM 26675</strain>
    </source>
</reference>